<name>A0ABV1CS18_9FIRM</name>
<keyword evidence="3" id="KW-1185">Reference proteome</keyword>
<reference evidence="2 3" key="1">
    <citation type="submission" date="2024-04" db="EMBL/GenBank/DDBJ databases">
        <title>Human intestinal bacterial collection.</title>
        <authorList>
            <person name="Pauvert C."/>
            <person name="Hitch T.C.A."/>
            <person name="Clavel T."/>
        </authorList>
    </citation>
    <scope>NUCLEOTIDE SEQUENCE [LARGE SCALE GENOMIC DNA]</scope>
    <source>
        <strain evidence="2 3">CLA-AA-H161</strain>
    </source>
</reference>
<gene>
    <name evidence="2" type="ORF">AAAX94_14705</name>
</gene>
<sequence>MKAKENPLNQSVTGNPYYDHLIHEVQVVCNCPTDKAMAIVSYVNSLGSSPIEFIRKLPDYVGNPHPDADEVLQALENIREDHGVQRYGICFPEGYANRKERRRQEKEARRQARKELSQYGR</sequence>
<protein>
    <submittedName>
        <fullName evidence="2">Uncharacterized protein</fullName>
    </submittedName>
</protein>
<evidence type="ECO:0000256" key="1">
    <source>
        <dbReference type="SAM" id="MobiDB-lite"/>
    </source>
</evidence>
<dbReference type="RefSeq" id="WP_349084388.1">
    <property type="nucleotide sequence ID" value="NZ_JBBNFW010000187.1"/>
</dbReference>
<evidence type="ECO:0000313" key="3">
    <source>
        <dbReference type="Proteomes" id="UP001470752"/>
    </source>
</evidence>
<organism evidence="2 3">
    <name type="scientific">Blautia acetigignens</name>
    <dbReference type="NCBI Taxonomy" id="2981783"/>
    <lineage>
        <taxon>Bacteria</taxon>
        <taxon>Bacillati</taxon>
        <taxon>Bacillota</taxon>
        <taxon>Clostridia</taxon>
        <taxon>Lachnospirales</taxon>
        <taxon>Lachnospiraceae</taxon>
        <taxon>Blautia</taxon>
    </lineage>
</organism>
<evidence type="ECO:0000313" key="2">
    <source>
        <dbReference type="EMBL" id="MEQ2414262.1"/>
    </source>
</evidence>
<proteinExistence type="predicted"/>
<comment type="caution">
    <text evidence="2">The sequence shown here is derived from an EMBL/GenBank/DDBJ whole genome shotgun (WGS) entry which is preliminary data.</text>
</comment>
<accession>A0ABV1CS18</accession>
<dbReference type="EMBL" id="JBBNFW010000187">
    <property type="protein sequence ID" value="MEQ2414262.1"/>
    <property type="molecule type" value="Genomic_DNA"/>
</dbReference>
<feature type="region of interest" description="Disordered" evidence="1">
    <location>
        <begin position="98"/>
        <end position="121"/>
    </location>
</feature>
<dbReference type="Proteomes" id="UP001470752">
    <property type="component" value="Unassembled WGS sequence"/>
</dbReference>